<evidence type="ECO:0000313" key="3">
    <source>
        <dbReference type="Proteomes" id="UP000469558"/>
    </source>
</evidence>
<accession>A0A8T9C5I7</accession>
<dbReference type="PANTHER" id="PTHR40642:SF1">
    <property type="entry name" value="YALI0F31295P"/>
    <property type="match status" value="1"/>
</dbReference>
<dbReference type="EMBL" id="QGMK01000584">
    <property type="protein sequence ID" value="TVY80918.1"/>
    <property type="molecule type" value="Genomic_DNA"/>
</dbReference>
<organism evidence="2 3">
    <name type="scientific">Lachnellula suecica</name>
    <dbReference type="NCBI Taxonomy" id="602035"/>
    <lineage>
        <taxon>Eukaryota</taxon>
        <taxon>Fungi</taxon>
        <taxon>Dikarya</taxon>
        <taxon>Ascomycota</taxon>
        <taxon>Pezizomycotina</taxon>
        <taxon>Leotiomycetes</taxon>
        <taxon>Helotiales</taxon>
        <taxon>Lachnaceae</taxon>
        <taxon>Lachnellula</taxon>
    </lineage>
</organism>
<evidence type="ECO:0000313" key="2">
    <source>
        <dbReference type="EMBL" id="TVY80918.1"/>
    </source>
</evidence>
<keyword evidence="3" id="KW-1185">Reference proteome</keyword>
<protein>
    <submittedName>
        <fullName evidence="2">Uncharacterized protein</fullName>
    </submittedName>
</protein>
<dbReference type="PANTHER" id="PTHR40642">
    <property type="entry name" value="YALI0F31295P"/>
    <property type="match status" value="1"/>
</dbReference>
<sequence>MAATDIKAEDLSSFHAAHFSTSSTSHFAQHFLGPVEEDYQNEEEDDGLGYYPDGAKRTLTDEQATLLRERRRVEETKDDYTPEPILGPTAEEGEIEDGEISNDSPAVQTPTPPPNNQPNNKKNRKQKKAQQAREKGFFKQNVKPDLRKRTWDKVETGCGNLDYDEMDGAASSVPGRLSQRRRISYDDD</sequence>
<dbReference type="InterPro" id="IPR024526">
    <property type="entry name" value="DUF3807"/>
</dbReference>
<name>A0A8T9C5I7_9HELO</name>
<feature type="compositionally biased region" description="Basic and acidic residues" evidence="1">
    <location>
        <begin position="131"/>
        <end position="155"/>
    </location>
</feature>
<feature type="compositionally biased region" description="Basic residues" evidence="1">
    <location>
        <begin position="121"/>
        <end position="130"/>
    </location>
</feature>
<dbReference type="AlphaFoldDB" id="A0A8T9C5I7"/>
<feature type="compositionally biased region" description="Acidic residues" evidence="1">
    <location>
        <begin position="35"/>
        <end position="47"/>
    </location>
</feature>
<feature type="region of interest" description="Disordered" evidence="1">
    <location>
        <begin position="31"/>
        <end position="188"/>
    </location>
</feature>
<proteinExistence type="predicted"/>
<dbReference type="Proteomes" id="UP000469558">
    <property type="component" value="Unassembled WGS sequence"/>
</dbReference>
<feature type="compositionally biased region" description="Acidic residues" evidence="1">
    <location>
        <begin position="91"/>
        <end position="100"/>
    </location>
</feature>
<gene>
    <name evidence="2" type="ORF">LSUE1_G005963</name>
</gene>
<reference evidence="2 3" key="1">
    <citation type="submission" date="2018-05" db="EMBL/GenBank/DDBJ databases">
        <title>Genome sequencing and assembly of the regulated plant pathogen Lachnellula willkommii and related sister species for the development of diagnostic species identification markers.</title>
        <authorList>
            <person name="Giroux E."/>
            <person name="Bilodeau G."/>
        </authorList>
    </citation>
    <scope>NUCLEOTIDE SEQUENCE [LARGE SCALE GENOMIC DNA]</scope>
    <source>
        <strain evidence="2 3">CBS 268.59</strain>
    </source>
</reference>
<comment type="caution">
    <text evidence="2">The sequence shown here is derived from an EMBL/GenBank/DDBJ whole genome shotgun (WGS) entry which is preliminary data.</text>
</comment>
<dbReference type="Pfam" id="PF12720">
    <property type="entry name" value="DUF3807"/>
    <property type="match status" value="1"/>
</dbReference>
<evidence type="ECO:0000256" key="1">
    <source>
        <dbReference type="SAM" id="MobiDB-lite"/>
    </source>
</evidence>
<dbReference type="OrthoDB" id="5422320at2759"/>
<feature type="compositionally biased region" description="Basic and acidic residues" evidence="1">
    <location>
        <begin position="67"/>
        <end position="80"/>
    </location>
</feature>